<organism evidence="19 20">
    <name type="scientific">Tuber borchii</name>
    <name type="common">White truffle</name>
    <dbReference type="NCBI Taxonomy" id="42251"/>
    <lineage>
        <taxon>Eukaryota</taxon>
        <taxon>Fungi</taxon>
        <taxon>Dikarya</taxon>
        <taxon>Ascomycota</taxon>
        <taxon>Pezizomycotina</taxon>
        <taxon>Pezizomycetes</taxon>
        <taxon>Pezizales</taxon>
        <taxon>Tuberaceae</taxon>
        <taxon>Tuber</taxon>
    </lineage>
</organism>
<keyword evidence="9 15" id="KW-0156">Chromatin regulator</keyword>
<evidence type="ECO:0000256" key="2">
    <source>
        <dbReference type="ARBA" id="ARBA00004123"/>
    </source>
</evidence>
<feature type="binding site" evidence="16">
    <location>
        <begin position="441"/>
        <end position="442"/>
    </location>
    <ligand>
        <name>S-adenosyl-L-methionine</name>
        <dbReference type="ChEBI" id="CHEBI:59789"/>
    </ligand>
</feature>
<evidence type="ECO:0000256" key="1">
    <source>
        <dbReference type="ARBA" id="ARBA00003482"/>
    </source>
</evidence>
<dbReference type="InterPro" id="IPR029063">
    <property type="entry name" value="SAM-dependent_MTases_sf"/>
</dbReference>
<dbReference type="EMBL" id="NESQ01000184">
    <property type="protein sequence ID" value="PUU76546.1"/>
    <property type="molecule type" value="Genomic_DNA"/>
</dbReference>
<feature type="binding site" evidence="16">
    <location>
        <position position="405"/>
    </location>
    <ligand>
        <name>S-adenosyl-L-methionine</name>
        <dbReference type="ChEBI" id="CHEBI:59789"/>
    </ligand>
</feature>
<evidence type="ECO:0000256" key="17">
    <source>
        <dbReference type="SAM" id="MobiDB-lite"/>
    </source>
</evidence>
<evidence type="ECO:0000256" key="16">
    <source>
        <dbReference type="PIRSR" id="PIRSR017570-1"/>
    </source>
</evidence>
<feature type="region of interest" description="Disordered" evidence="17">
    <location>
        <begin position="23"/>
        <end position="178"/>
    </location>
</feature>
<dbReference type="PIRSF" id="PIRSF017570">
    <property type="entry name" value="Histone_H3-K79_MeTrfase"/>
    <property type="match status" value="1"/>
</dbReference>
<keyword evidence="8" id="KW-0677">Repeat</keyword>
<dbReference type="STRING" id="42251.A0A2T6ZM74"/>
<dbReference type="CDD" id="cd02440">
    <property type="entry name" value="AdoMet_MTases"/>
    <property type="match status" value="1"/>
</dbReference>
<dbReference type="GO" id="GO:0005634">
    <property type="term" value="C:nucleus"/>
    <property type="evidence" value="ECO:0007669"/>
    <property type="project" value="UniProtKB-SubCell"/>
</dbReference>
<feature type="domain" description="DOT1" evidence="18">
    <location>
        <begin position="211"/>
        <end position="550"/>
    </location>
</feature>
<keyword evidence="11 15" id="KW-0804">Transcription</keyword>
<evidence type="ECO:0000256" key="11">
    <source>
        <dbReference type="ARBA" id="ARBA00023163"/>
    </source>
</evidence>
<dbReference type="SUPFAM" id="SSF53335">
    <property type="entry name" value="S-adenosyl-L-methionine-dependent methyltransferases"/>
    <property type="match status" value="1"/>
</dbReference>
<dbReference type="InterPro" id="IPR030445">
    <property type="entry name" value="H3-K79_meTrfase"/>
</dbReference>
<dbReference type="GO" id="GO:0006281">
    <property type="term" value="P:DNA repair"/>
    <property type="evidence" value="ECO:0007669"/>
    <property type="project" value="InterPro"/>
</dbReference>
<evidence type="ECO:0000313" key="19">
    <source>
        <dbReference type="EMBL" id="PUU76546.1"/>
    </source>
</evidence>
<evidence type="ECO:0000256" key="4">
    <source>
        <dbReference type="ARBA" id="ARBA00020987"/>
    </source>
</evidence>
<dbReference type="InterPro" id="IPR021162">
    <property type="entry name" value="Dot1"/>
</dbReference>
<dbReference type="Pfam" id="PF08123">
    <property type="entry name" value="DOT1"/>
    <property type="match status" value="1"/>
</dbReference>
<evidence type="ECO:0000256" key="6">
    <source>
        <dbReference type="ARBA" id="ARBA00022679"/>
    </source>
</evidence>
<dbReference type="EC" id="2.1.1.360" evidence="3 15"/>
<evidence type="ECO:0000256" key="5">
    <source>
        <dbReference type="ARBA" id="ARBA00022603"/>
    </source>
</evidence>
<dbReference type="PANTHER" id="PTHR21451">
    <property type="entry name" value="HISTONE H3 METHYLTRANSFERASE"/>
    <property type="match status" value="1"/>
</dbReference>
<dbReference type="InterPro" id="IPR025789">
    <property type="entry name" value="DOT1_dom"/>
</dbReference>
<comment type="catalytic activity">
    <reaction evidence="14 15">
        <text>L-lysyl(79)-[histone H3] + 3 S-adenosyl-L-methionine = N(6),N(6),N(6)-trimethyl-L-lysyl(79)-[histone H3] + 3 S-adenosyl-L-homocysteine + 3 H(+)</text>
        <dbReference type="Rhea" id="RHEA:60328"/>
        <dbReference type="Rhea" id="RHEA-COMP:15549"/>
        <dbReference type="Rhea" id="RHEA-COMP:15552"/>
        <dbReference type="ChEBI" id="CHEBI:15378"/>
        <dbReference type="ChEBI" id="CHEBI:29969"/>
        <dbReference type="ChEBI" id="CHEBI:57856"/>
        <dbReference type="ChEBI" id="CHEBI:59789"/>
        <dbReference type="ChEBI" id="CHEBI:61961"/>
        <dbReference type="EC" id="2.1.1.360"/>
    </reaction>
</comment>
<dbReference type="GO" id="GO:0140956">
    <property type="term" value="F:histone H3K79 trimethyltransferase activity"/>
    <property type="evidence" value="ECO:0007669"/>
    <property type="project" value="UniProtKB-EC"/>
</dbReference>
<keyword evidence="5 15" id="KW-0489">Methyltransferase</keyword>
<keyword evidence="7 15" id="KW-0949">S-adenosyl-L-methionine</keyword>
<dbReference type="PANTHER" id="PTHR21451:SF0">
    <property type="entry name" value="HISTONE-LYSINE N-METHYLTRANSFERASE, H3 LYSINE-79 SPECIFIC"/>
    <property type="match status" value="1"/>
</dbReference>
<evidence type="ECO:0000256" key="8">
    <source>
        <dbReference type="ARBA" id="ARBA00022737"/>
    </source>
</evidence>
<dbReference type="GO" id="GO:0031509">
    <property type="term" value="P:subtelomeric heterochromatin formation"/>
    <property type="evidence" value="ECO:0007669"/>
    <property type="project" value="InterPro"/>
</dbReference>
<dbReference type="Gene3D" id="1.10.260.170">
    <property type="match status" value="1"/>
</dbReference>
<feature type="compositionally biased region" description="Polar residues" evidence="17">
    <location>
        <begin position="112"/>
        <end position="123"/>
    </location>
</feature>
<feature type="compositionally biased region" description="Acidic residues" evidence="17">
    <location>
        <begin position="126"/>
        <end position="135"/>
    </location>
</feature>
<evidence type="ECO:0000256" key="12">
    <source>
        <dbReference type="ARBA" id="ARBA00023242"/>
    </source>
</evidence>
<name>A0A2T6ZM74_TUBBO</name>
<dbReference type="Proteomes" id="UP000244722">
    <property type="component" value="Unassembled WGS sequence"/>
</dbReference>
<comment type="similarity">
    <text evidence="15">Belongs to the class I-like SAM-binding methyltransferase superfamily. DOT1 family.</text>
</comment>
<evidence type="ECO:0000256" key="15">
    <source>
        <dbReference type="PIRNR" id="PIRNR017570"/>
    </source>
</evidence>
<dbReference type="GO" id="GO:0000077">
    <property type="term" value="P:DNA damage checkpoint signaling"/>
    <property type="evidence" value="ECO:0007669"/>
    <property type="project" value="InterPro"/>
</dbReference>
<reference evidence="19 20" key="1">
    <citation type="submission" date="2017-04" db="EMBL/GenBank/DDBJ databases">
        <title>Draft genome sequence of Tuber borchii Vittad., a whitish edible truffle.</title>
        <authorList>
            <consortium name="DOE Joint Genome Institute"/>
            <person name="Murat C."/>
            <person name="Kuo A."/>
            <person name="Barry K.W."/>
            <person name="Clum A."/>
            <person name="Dockter R.B."/>
            <person name="Fauchery L."/>
            <person name="Iotti M."/>
            <person name="Kohler A."/>
            <person name="Labutti K."/>
            <person name="Lindquist E.A."/>
            <person name="Lipzen A."/>
            <person name="Ohm R.A."/>
            <person name="Wang M."/>
            <person name="Grigoriev I.V."/>
            <person name="Zambonelli A."/>
            <person name="Martin F.M."/>
        </authorList>
    </citation>
    <scope>NUCLEOTIDE SEQUENCE [LARGE SCALE GENOMIC DNA]</scope>
    <source>
        <strain evidence="19 20">Tbo3840</strain>
    </source>
</reference>
<dbReference type="FunFam" id="3.40.50.150:FF:000033">
    <property type="entry name" value="Histone-lysine N-methyltransferase, H3 lysine-79 specific"/>
    <property type="match status" value="1"/>
</dbReference>
<keyword evidence="10 15" id="KW-0805">Transcription regulation</keyword>
<dbReference type="OrthoDB" id="443402at2759"/>
<evidence type="ECO:0000256" key="10">
    <source>
        <dbReference type="ARBA" id="ARBA00023015"/>
    </source>
</evidence>
<protein>
    <recommendedName>
        <fullName evidence="4 15">Histone-lysine N-methyltransferase, H3 lysine-79 specific</fullName>
        <ecNumber evidence="3 15">2.1.1.360</ecNumber>
    </recommendedName>
    <alternativeName>
        <fullName evidence="13 15">Histone H3-K79 methyltransferase</fullName>
    </alternativeName>
</protein>
<dbReference type="GO" id="GO:0000786">
    <property type="term" value="C:nucleosome"/>
    <property type="evidence" value="ECO:0007669"/>
    <property type="project" value="InterPro"/>
</dbReference>
<evidence type="ECO:0000256" key="13">
    <source>
        <dbReference type="ARBA" id="ARBA00029821"/>
    </source>
</evidence>
<feature type="binding site" evidence="16">
    <location>
        <begin position="356"/>
        <end position="359"/>
    </location>
    <ligand>
        <name>S-adenosyl-L-methionine</name>
        <dbReference type="ChEBI" id="CHEBI:59789"/>
    </ligand>
</feature>
<dbReference type="Gene3D" id="3.40.50.150">
    <property type="entry name" value="Vaccinia Virus protein VP39"/>
    <property type="match status" value="1"/>
</dbReference>
<comment type="subcellular location">
    <subcellularLocation>
        <location evidence="2 15">Nucleus</location>
    </subcellularLocation>
</comment>
<dbReference type="GO" id="GO:0042393">
    <property type="term" value="F:histone binding"/>
    <property type="evidence" value="ECO:0007669"/>
    <property type="project" value="InterPro"/>
</dbReference>
<evidence type="ECO:0000313" key="20">
    <source>
        <dbReference type="Proteomes" id="UP000244722"/>
    </source>
</evidence>
<comment type="function">
    <text evidence="1 15">Histone methyltransferase that specifically trimethylates histone H3 to form H3K79me3. This methylation is required for telomere silencing and for the pachytene checkpoint during the meiotic cell cycle by allowing the recruitment of RAD9 to double strand breaks. Nucleosomes are preferred as substrate compared to free histone.</text>
</comment>
<feature type="binding site" evidence="16">
    <location>
        <begin position="379"/>
        <end position="388"/>
    </location>
    <ligand>
        <name>S-adenosyl-L-methionine</name>
        <dbReference type="ChEBI" id="CHEBI:59789"/>
    </ligand>
</feature>
<comment type="caution">
    <text evidence="19">The sequence shown here is derived from an EMBL/GenBank/DDBJ whole genome shotgun (WGS) entry which is preliminary data.</text>
</comment>
<evidence type="ECO:0000256" key="3">
    <source>
        <dbReference type="ARBA" id="ARBA00012190"/>
    </source>
</evidence>
<dbReference type="AlphaFoldDB" id="A0A2T6ZM74"/>
<evidence type="ECO:0000256" key="9">
    <source>
        <dbReference type="ARBA" id="ARBA00022853"/>
    </source>
</evidence>
<dbReference type="PROSITE" id="PS51569">
    <property type="entry name" value="DOT1"/>
    <property type="match status" value="1"/>
</dbReference>
<dbReference type="GO" id="GO:0032259">
    <property type="term" value="P:methylation"/>
    <property type="evidence" value="ECO:0007669"/>
    <property type="project" value="UniProtKB-KW"/>
</dbReference>
<keyword evidence="12 15" id="KW-0539">Nucleus</keyword>
<proteinExistence type="inferred from homology"/>
<sequence length="556" mass="61871">MSFFSQFSLPGVKPIAQEKYVVKTVRAPKPPSDRPRPASSIIKKKSREDNKTGRATLEVPDSRPRSRASSAISQKRKYADGEKSVKRASSSSDLLKPPSPESTASPRGRRAVSSSRSPLSQRLESSDEDEEGGSSDEERGRRAVKRTKAEQGSVVGNGRRLVNPASFRKASPTRKPEEGHFVHAETIANMGMKEGGKGPSRIFRKTDQKLLSVKLQYPGVTYPERYELVRLAEPDEFSPDLDILSTAEHVATYLLTPPESDELLTGTLSGGSGGIVYNMRKAIRNEKAQDFLENLNKYNNLIAKYRRDGTIKANIARMKSLPFPLVEHILSQAYARTVAPEVESLKDYEAFTSNVYGELLPKFTTKLFRESGLGPGKVFVDLGSGTGNVVLHAALETGCEAYGCEIMKNATRLADRQKVELAARCRMWGINPGKFRLEKGDFLESARIAEALKRADVVLVNNYVFASELNQRLLNLFLDLKEGARILSLKPFVPTNHVITTRNAENPVSRLRVEEKEYFSGSVSWTDTGGKYYVQTVDGSMLREFLASDRSDRRRR</sequence>
<evidence type="ECO:0000259" key="18">
    <source>
        <dbReference type="PROSITE" id="PS51569"/>
    </source>
</evidence>
<dbReference type="GO" id="GO:0000781">
    <property type="term" value="C:chromosome, telomeric region"/>
    <property type="evidence" value="ECO:0007669"/>
    <property type="project" value="GOC"/>
</dbReference>
<accession>A0A2T6ZM74</accession>
<evidence type="ECO:0000256" key="7">
    <source>
        <dbReference type="ARBA" id="ARBA00022691"/>
    </source>
</evidence>
<gene>
    <name evidence="19" type="ORF">B9Z19DRAFT_245615</name>
</gene>
<evidence type="ECO:0000256" key="14">
    <source>
        <dbReference type="ARBA" id="ARBA00047770"/>
    </source>
</evidence>
<keyword evidence="20" id="KW-1185">Reference proteome</keyword>
<keyword evidence="6 15" id="KW-0808">Transferase</keyword>